<keyword evidence="1" id="KW-0472">Membrane</keyword>
<evidence type="ECO:0000256" key="1">
    <source>
        <dbReference type="SAM" id="Phobius"/>
    </source>
</evidence>
<keyword evidence="1" id="KW-1133">Transmembrane helix</keyword>
<comment type="caution">
    <text evidence="2">The sequence shown here is derived from an EMBL/GenBank/DDBJ whole genome shotgun (WGS) entry which is preliminary data.</text>
</comment>
<feature type="transmembrane region" description="Helical" evidence="1">
    <location>
        <begin position="82"/>
        <end position="102"/>
    </location>
</feature>
<dbReference type="AlphaFoldDB" id="A0A7J0EY54"/>
<keyword evidence="1" id="KW-0812">Transmembrane</keyword>
<sequence length="136" mass="14738">MSTVQIKVSRRLVAELDDDEDSNDSLVATLTAAGSSRQRKFVPDDLASQISSLQASIETMSISMTGNFAQHSSRLVGWTPGWLWFVVIFRTYALSLLLILLLSKANYRLVFYDVLNQRLGGDGGAGEPGVNAAGAE</sequence>
<evidence type="ECO:0000313" key="2">
    <source>
        <dbReference type="EMBL" id="GFY91360.1"/>
    </source>
</evidence>
<accession>A0A7J0EY54</accession>
<proteinExistence type="predicted"/>
<name>A0A7J0EY54_9ERIC</name>
<organism evidence="2 3">
    <name type="scientific">Actinidia rufa</name>
    <dbReference type="NCBI Taxonomy" id="165716"/>
    <lineage>
        <taxon>Eukaryota</taxon>
        <taxon>Viridiplantae</taxon>
        <taxon>Streptophyta</taxon>
        <taxon>Embryophyta</taxon>
        <taxon>Tracheophyta</taxon>
        <taxon>Spermatophyta</taxon>
        <taxon>Magnoliopsida</taxon>
        <taxon>eudicotyledons</taxon>
        <taxon>Gunneridae</taxon>
        <taxon>Pentapetalae</taxon>
        <taxon>asterids</taxon>
        <taxon>Ericales</taxon>
        <taxon>Actinidiaceae</taxon>
        <taxon>Actinidia</taxon>
    </lineage>
</organism>
<gene>
    <name evidence="2" type="ORF">Acr_07g0015560</name>
</gene>
<evidence type="ECO:0000313" key="3">
    <source>
        <dbReference type="Proteomes" id="UP000585474"/>
    </source>
</evidence>
<dbReference type="Proteomes" id="UP000585474">
    <property type="component" value="Unassembled WGS sequence"/>
</dbReference>
<dbReference type="EMBL" id="BJWL01000007">
    <property type="protein sequence ID" value="GFY91360.1"/>
    <property type="molecule type" value="Genomic_DNA"/>
</dbReference>
<reference evidence="2 3" key="1">
    <citation type="submission" date="2019-07" db="EMBL/GenBank/DDBJ databases">
        <title>De Novo Assembly of kiwifruit Actinidia rufa.</title>
        <authorList>
            <person name="Sugita-Konishi S."/>
            <person name="Sato K."/>
            <person name="Mori E."/>
            <person name="Abe Y."/>
            <person name="Kisaki G."/>
            <person name="Hamano K."/>
            <person name="Suezawa K."/>
            <person name="Otani M."/>
            <person name="Fukuda T."/>
            <person name="Manabe T."/>
            <person name="Gomi K."/>
            <person name="Tabuchi M."/>
            <person name="Akimitsu K."/>
            <person name="Kataoka I."/>
        </authorList>
    </citation>
    <scope>NUCLEOTIDE SEQUENCE [LARGE SCALE GENOMIC DNA]</scope>
    <source>
        <strain evidence="3">cv. Fuchu</strain>
    </source>
</reference>
<protein>
    <submittedName>
        <fullName evidence="2">Uncharacterized protein</fullName>
    </submittedName>
</protein>
<keyword evidence="3" id="KW-1185">Reference proteome</keyword>